<name>A0ABS6S305_9BACT</name>
<dbReference type="Pfam" id="PF00476">
    <property type="entry name" value="DNA_pol_A"/>
    <property type="match status" value="1"/>
</dbReference>
<dbReference type="EC" id="2.7.7.7" evidence="1"/>
<dbReference type="InterPro" id="IPR002298">
    <property type="entry name" value="DNA_polymerase_A"/>
</dbReference>
<feature type="non-terminal residue" evidence="5">
    <location>
        <position position="1"/>
    </location>
</feature>
<proteinExistence type="predicted"/>
<accession>A0ABS6S305</accession>
<comment type="caution">
    <text evidence="5">The sequence shown here is derived from an EMBL/GenBank/DDBJ whole genome shotgun (WGS) entry which is preliminary data.</text>
</comment>
<keyword evidence="6" id="KW-1185">Reference proteome</keyword>
<evidence type="ECO:0000256" key="2">
    <source>
        <dbReference type="ARBA" id="ARBA00022705"/>
    </source>
</evidence>
<organism evidence="5 6">
    <name type="scientific">Candidatus Magnetobacterium casense</name>
    <dbReference type="NCBI Taxonomy" id="1455061"/>
    <lineage>
        <taxon>Bacteria</taxon>
        <taxon>Pseudomonadati</taxon>
        <taxon>Nitrospirota</taxon>
        <taxon>Thermodesulfovibrionia</taxon>
        <taxon>Thermodesulfovibrionales</taxon>
        <taxon>Candidatus Magnetobacteriaceae</taxon>
        <taxon>Candidatus Magnetobacterium</taxon>
    </lineage>
</organism>
<evidence type="ECO:0000256" key="3">
    <source>
        <dbReference type="ARBA" id="ARBA00049244"/>
    </source>
</evidence>
<evidence type="ECO:0000313" key="6">
    <source>
        <dbReference type="Proteomes" id="UP001196980"/>
    </source>
</evidence>
<sequence length="139" mass="15998">RDYMNAVATQVRRERRIADMFGRMEYIPGIMSVFQQSQEAAVRLAVNQTIQGGAQGIIKEAMRKLWLSLSDWVYHGICYPIIQIHDDLMFEMLVGVEDDLIPEIRAVMEGAVKLSIPTPVDCKVGGRWSEMHEWKEVMR</sequence>
<dbReference type="Proteomes" id="UP001196980">
    <property type="component" value="Unassembled WGS sequence"/>
</dbReference>
<comment type="catalytic activity">
    <reaction evidence="3">
        <text>DNA(n) + a 2'-deoxyribonucleoside 5'-triphosphate = DNA(n+1) + diphosphate</text>
        <dbReference type="Rhea" id="RHEA:22508"/>
        <dbReference type="Rhea" id="RHEA-COMP:17339"/>
        <dbReference type="Rhea" id="RHEA-COMP:17340"/>
        <dbReference type="ChEBI" id="CHEBI:33019"/>
        <dbReference type="ChEBI" id="CHEBI:61560"/>
        <dbReference type="ChEBI" id="CHEBI:173112"/>
        <dbReference type="EC" id="2.7.7.7"/>
    </reaction>
</comment>
<evidence type="ECO:0000259" key="4">
    <source>
        <dbReference type="Pfam" id="PF00476"/>
    </source>
</evidence>
<keyword evidence="2" id="KW-0235">DNA replication</keyword>
<reference evidence="5 6" key="1">
    <citation type="journal article" date="2020" name="J Geophys Res Biogeosci">
        <title>Magnetotaxis as an Adaptation to Enable Bacterial Shuttling of Microbial Sulfur and Sulfur Cycling Across Aquatic Oxic#Anoxic Interfaces.</title>
        <authorList>
            <person name="Li J."/>
            <person name="Liu P."/>
            <person name="Wang J."/>
            <person name="Roberts A.P."/>
            <person name="Pan Y."/>
        </authorList>
    </citation>
    <scope>NUCLEOTIDE SEQUENCE [LARGE SCALE GENOMIC DNA]</scope>
    <source>
        <strain evidence="5 6">MYR-1_YQ</strain>
    </source>
</reference>
<dbReference type="RefSeq" id="WP_218253396.1">
    <property type="nucleotide sequence ID" value="NZ_JABXWD010000340.1"/>
</dbReference>
<dbReference type="InterPro" id="IPR001098">
    <property type="entry name" value="DNA-dir_DNA_pol_A_palm_dom"/>
</dbReference>
<evidence type="ECO:0000313" key="5">
    <source>
        <dbReference type="EMBL" id="MBV6342783.1"/>
    </source>
</evidence>
<dbReference type="EMBL" id="JABXWD010000340">
    <property type="protein sequence ID" value="MBV6342783.1"/>
    <property type="molecule type" value="Genomic_DNA"/>
</dbReference>
<evidence type="ECO:0000256" key="1">
    <source>
        <dbReference type="ARBA" id="ARBA00012417"/>
    </source>
</evidence>
<dbReference type="PANTHER" id="PTHR10133:SF27">
    <property type="entry name" value="DNA POLYMERASE NU"/>
    <property type="match status" value="1"/>
</dbReference>
<gene>
    <name evidence="5" type="ORF">HWQ67_14445</name>
</gene>
<dbReference type="PANTHER" id="PTHR10133">
    <property type="entry name" value="DNA POLYMERASE I"/>
    <property type="match status" value="1"/>
</dbReference>
<feature type="domain" description="DNA-directed DNA polymerase family A palm" evidence="4">
    <location>
        <begin position="1"/>
        <end position="130"/>
    </location>
</feature>
<protein>
    <recommendedName>
        <fullName evidence="1">DNA-directed DNA polymerase</fullName>
        <ecNumber evidence="1">2.7.7.7</ecNumber>
    </recommendedName>
</protein>